<evidence type="ECO:0000256" key="2">
    <source>
        <dbReference type="ARBA" id="ARBA00022692"/>
    </source>
</evidence>
<dbReference type="Gene3D" id="1.20.1250.20">
    <property type="entry name" value="MFS general substrate transporter like domains"/>
    <property type="match status" value="2"/>
</dbReference>
<evidence type="ECO:0000256" key="3">
    <source>
        <dbReference type="ARBA" id="ARBA00022989"/>
    </source>
</evidence>
<comment type="caution">
    <text evidence="7">The sequence shown here is derived from an EMBL/GenBank/DDBJ whole genome shotgun (WGS) entry which is preliminary data.</text>
</comment>
<protein>
    <submittedName>
        <fullName evidence="7">MFS transporter</fullName>
    </submittedName>
</protein>
<accession>A0ABP7EDX9</accession>
<reference evidence="8" key="1">
    <citation type="journal article" date="2019" name="Int. J. Syst. Evol. Microbiol.">
        <title>The Global Catalogue of Microorganisms (GCM) 10K type strain sequencing project: providing services to taxonomists for standard genome sequencing and annotation.</title>
        <authorList>
            <consortium name="The Broad Institute Genomics Platform"/>
            <consortium name="The Broad Institute Genome Sequencing Center for Infectious Disease"/>
            <person name="Wu L."/>
            <person name="Ma J."/>
        </authorList>
    </citation>
    <scope>NUCLEOTIDE SEQUENCE [LARGE SCALE GENOMIC DNA]</scope>
    <source>
        <strain evidence="8">JCM 16548</strain>
    </source>
</reference>
<dbReference type="PANTHER" id="PTHR23528">
    <property type="match status" value="1"/>
</dbReference>
<dbReference type="Proteomes" id="UP001500051">
    <property type="component" value="Unassembled WGS sequence"/>
</dbReference>
<dbReference type="InterPro" id="IPR011701">
    <property type="entry name" value="MFS"/>
</dbReference>
<dbReference type="PANTHER" id="PTHR23528:SF1">
    <property type="entry name" value="MAJOR FACILITATOR SUPERFAMILY (MFS) PROFILE DOMAIN-CONTAINING PROTEIN"/>
    <property type="match status" value="1"/>
</dbReference>
<feature type="transmembrane region" description="Helical" evidence="5">
    <location>
        <begin position="95"/>
        <end position="115"/>
    </location>
</feature>
<dbReference type="EMBL" id="BAAAYX010000026">
    <property type="protein sequence ID" value="GAA3717917.1"/>
    <property type="molecule type" value="Genomic_DNA"/>
</dbReference>
<keyword evidence="3 5" id="KW-1133">Transmembrane helix</keyword>
<feature type="transmembrane region" description="Helical" evidence="5">
    <location>
        <begin position="155"/>
        <end position="177"/>
    </location>
</feature>
<dbReference type="Pfam" id="PF07690">
    <property type="entry name" value="MFS_1"/>
    <property type="match status" value="2"/>
</dbReference>
<feature type="transmembrane region" description="Helical" evidence="5">
    <location>
        <begin position="271"/>
        <end position="291"/>
    </location>
</feature>
<evidence type="ECO:0000259" key="6">
    <source>
        <dbReference type="PROSITE" id="PS50850"/>
    </source>
</evidence>
<feature type="transmembrane region" description="Helical" evidence="5">
    <location>
        <begin position="328"/>
        <end position="351"/>
    </location>
</feature>
<comment type="subcellular location">
    <subcellularLocation>
        <location evidence="1">Cell membrane</location>
        <topology evidence="1">Multi-pass membrane protein</topology>
    </subcellularLocation>
</comment>
<proteinExistence type="predicted"/>
<feature type="transmembrane region" description="Helical" evidence="5">
    <location>
        <begin position="363"/>
        <end position="383"/>
    </location>
</feature>
<dbReference type="InterPro" id="IPR020846">
    <property type="entry name" value="MFS_dom"/>
</dbReference>
<sequence>MPSLPRASSRSGRVGVRWFVPFTLAWVALWTVQLTPLQLLIPLQLNTPGDADGWIRGVVQSGLVLGVGGLAGIVAGPLAGALSDRTRSRLGRRRPWALAGTALATGSLAALALAAGPLAVGGAWVGVMVGCAVASSAFTALIADQLTGQRGAASAAVGSAQAVGIVLGVGVVVVSGVGLLGGYLLLAGLMAVGGTLGALVLPDPKPDEPARRSAPAALSVTSDVLGDRNFVQMLLGRLAGNLGNALGTGLLLFFLMFGIGQPPADAEDNLLLLIVVYTVFVVAASVIGGLVSDRTGRRKSMVVVSALVQAVAAMIIAVAPTLPVTLVAAALIGVGYGIFNAGGLALATDLLPGDDANAQDLGLVNVSANLGQLLGPVVGAGLIAAVGGFWLLFAAAAVFSALGAALTATVRVPAPLAPPR</sequence>
<feature type="transmembrane region" description="Helical" evidence="5">
    <location>
        <begin position="58"/>
        <end position="83"/>
    </location>
</feature>
<feature type="transmembrane region" description="Helical" evidence="5">
    <location>
        <begin position="389"/>
        <end position="410"/>
    </location>
</feature>
<evidence type="ECO:0000313" key="7">
    <source>
        <dbReference type="EMBL" id="GAA3717917.1"/>
    </source>
</evidence>
<keyword evidence="8" id="KW-1185">Reference proteome</keyword>
<evidence type="ECO:0000256" key="5">
    <source>
        <dbReference type="SAM" id="Phobius"/>
    </source>
</evidence>
<feature type="transmembrane region" description="Helical" evidence="5">
    <location>
        <begin position="183"/>
        <end position="202"/>
    </location>
</feature>
<dbReference type="SUPFAM" id="SSF103473">
    <property type="entry name" value="MFS general substrate transporter"/>
    <property type="match status" value="1"/>
</dbReference>
<evidence type="ECO:0000256" key="1">
    <source>
        <dbReference type="ARBA" id="ARBA00004651"/>
    </source>
</evidence>
<keyword evidence="4 5" id="KW-0472">Membrane</keyword>
<feature type="domain" description="Major facilitator superfamily (MFS) profile" evidence="6">
    <location>
        <begin position="233"/>
        <end position="420"/>
    </location>
</feature>
<feature type="transmembrane region" description="Helical" evidence="5">
    <location>
        <begin position="303"/>
        <end position="322"/>
    </location>
</feature>
<name>A0ABP7EDX9_9ACTN</name>
<gene>
    <name evidence="7" type="ORF">GCM10022204_42310</name>
</gene>
<dbReference type="PROSITE" id="PS50850">
    <property type="entry name" value="MFS"/>
    <property type="match status" value="1"/>
</dbReference>
<dbReference type="InterPro" id="IPR036259">
    <property type="entry name" value="MFS_trans_sf"/>
</dbReference>
<keyword evidence="2 5" id="KW-0812">Transmembrane</keyword>
<evidence type="ECO:0000256" key="4">
    <source>
        <dbReference type="ARBA" id="ARBA00023136"/>
    </source>
</evidence>
<organism evidence="7 8">
    <name type="scientific">Microlunatus aurantiacus</name>
    <dbReference type="NCBI Taxonomy" id="446786"/>
    <lineage>
        <taxon>Bacteria</taxon>
        <taxon>Bacillati</taxon>
        <taxon>Actinomycetota</taxon>
        <taxon>Actinomycetes</taxon>
        <taxon>Propionibacteriales</taxon>
        <taxon>Propionibacteriaceae</taxon>
        <taxon>Microlunatus</taxon>
    </lineage>
</organism>
<evidence type="ECO:0000313" key="8">
    <source>
        <dbReference type="Proteomes" id="UP001500051"/>
    </source>
</evidence>
<dbReference type="RefSeq" id="WP_344814456.1">
    <property type="nucleotide sequence ID" value="NZ_BAAAYX010000026.1"/>
</dbReference>
<feature type="transmembrane region" description="Helical" evidence="5">
    <location>
        <begin position="238"/>
        <end position="259"/>
    </location>
</feature>
<feature type="transmembrane region" description="Helical" evidence="5">
    <location>
        <begin position="121"/>
        <end position="143"/>
    </location>
</feature>